<evidence type="ECO:0000313" key="2">
    <source>
        <dbReference type="EMBL" id="GGN91340.1"/>
    </source>
</evidence>
<comment type="caution">
    <text evidence="2">The sequence shown here is derived from an EMBL/GenBank/DDBJ whole genome shotgun (WGS) entry which is preliminary data.</text>
</comment>
<accession>A0A917YDD6</accession>
<reference evidence="2 3" key="1">
    <citation type="journal article" date="2014" name="Int. J. Syst. Evol. Microbiol.">
        <title>Complete genome sequence of Corynebacterium casei LMG S-19264T (=DSM 44701T), isolated from a smear-ripened cheese.</title>
        <authorList>
            <consortium name="US DOE Joint Genome Institute (JGI-PGF)"/>
            <person name="Walter F."/>
            <person name="Albersmeier A."/>
            <person name="Kalinowski J."/>
            <person name="Ruckert C."/>
        </authorList>
    </citation>
    <scope>NUCLEOTIDE SEQUENCE [LARGE SCALE GENOMIC DNA]</scope>
    <source>
        <strain evidence="2 3">CGMCC 4.7111</strain>
    </source>
</reference>
<keyword evidence="3" id="KW-1185">Reference proteome</keyword>
<feature type="domain" description="Peptidase M28" evidence="1">
    <location>
        <begin position="5"/>
        <end position="59"/>
    </location>
</feature>
<dbReference type="GO" id="GO:0006508">
    <property type="term" value="P:proteolysis"/>
    <property type="evidence" value="ECO:0007669"/>
    <property type="project" value="InterPro"/>
</dbReference>
<dbReference type="AlphaFoldDB" id="A0A917YDD6"/>
<gene>
    <name evidence="2" type="ORF">GCM10011579_088100</name>
</gene>
<sequence length="75" mass="7918">MIRVAGSGHRPAVVVDAHLDSVSGSPGADDNASGVAAVLETARLLSEAPVPPRVVLAVFDSNLTVRPHRLRRRTR</sequence>
<dbReference type="InterPro" id="IPR007484">
    <property type="entry name" value="Peptidase_M28"/>
</dbReference>
<evidence type="ECO:0000259" key="1">
    <source>
        <dbReference type="Pfam" id="PF04389"/>
    </source>
</evidence>
<protein>
    <recommendedName>
        <fullName evidence="1">Peptidase M28 domain-containing protein</fullName>
    </recommendedName>
</protein>
<dbReference type="InterPro" id="IPR045175">
    <property type="entry name" value="M28_fam"/>
</dbReference>
<dbReference type="Pfam" id="PF04389">
    <property type="entry name" value="Peptidase_M28"/>
    <property type="match status" value="1"/>
</dbReference>
<dbReference type="Gene3D" id="3.40.630.10">
    <property type="entry name" value="Zn peptidases"/>
    <property type="match status" value="1"/>
</dbReference>
<dbReference type="PANTHER" id="PTHR12147">
    <property type="entry name" value="METALLOPEPTIDASE M28 FAMILY MEMBER"/>
    <property type="match status" value="1"/>
</dbReference>
<dbReference type="GO" id="GO:0008235">
    <property type="term" value="F:metalloexopeptidase activity"/>
    <property type="evidence" value="ECO:0007669"/>
    <property type="project" value="InterPro"/>
</dbReference>
<dbReference type="PANTHER" id="PTHR12147:SF26">
    <property type="entry name" value="PEPTIDASE M28 DOMAIN-CONTAINING PROTEIN"/>
    <property type="match status" value="1"/>
</dbReference>
<name>A0A917YDD6_9ACTN</name>
<proteinExistence type="predicted"/>
<dbReference type="EMBL" id="BMMM01000025">
    <property type="protein sequence ID" value="GGN91340.1"/>
    <property type="molecule type" value="Genomic_DNA"/>
</dbReference>
<organism evidence="2 3">
    <name type="scientific">Streptomyces albiflavescens</name>
    <dbReference type="NCBI Taxonomy" id="1623582"/>
    <lineage>
        <taxon>Bacteria</taxon>
        <taxon>Bacillati</taxon>
        <taxon>Actinomycetota</taxon>
        <taxon>Actinomycetes</taxon>
        <taxon>Kitasatosporales</taxon>
        <taxon>Streptomycetaceae</taxon>
        <taxon>Streptomyces</taxon>
    </lineage>
</organism>
<evidence type="ECO:0000313" key="3">
    <source>
        <dbReference type="Proteomes" id="UP000600365"/>
    </source>
</evidence>
<dbReference type="SUPFAM" id="SSF53187">
    <property type="entry name" value="Zn-dependent exopeptidases"/>
    <property type="match status" value="1"/>
</dbReference>
<dbReference type="Proteomes" id="UP000600365">
    <property type="component" value="Unassembled WGS sequence"/>
</dbReference>